<dbReference type="CDD" id="cd04301">
    <property type="entry name" value="NAT_SF"/>
    <property type="match status" value="1"/>
</dbReference>
<comment type="subunit">
    <text evidence="4">Homohexamer; trimer of dimers.</text>
</comment>
<dbReference type="SUPFAM" id="SSF55718">
    <property type="entry name" value="SCP-like"/>
    <property type="match status" value="1"/>
</dbReference>
<dbReference type="EMBL" id="SMKU01000187">
    <property type="protein sequence ID" value="TDD79003.1"/>
    <property type="molecule type" value="Genomic_DNA"/>
</dbReference>
<evidence type="ECO:0000256" key="4">
    <source>
        <dbReference type="HAMAP-Rule" id="MF_01812"/>
    </source>
</evidence>
<evidence type="ECO:0000259" key="5">
    <source>
        <dbReference type="PROSITE" id="PS51186"/>
    </source>
</evidence>
<accession>A0A4R5B1V9</accession>
<dbReference type="PANTHER" id="PTHR37817:SF1">
    <property type="entry name" value="N-ACETYLTRANSFERASE EIS"/>
    <property type="match status" value="1"/>
</dbReference>
<keyword evidence="3 4" id="KW-0012">Acyltransferase</keyword>
<keyword evidence="2 4" id="KW-0808">Transferase</keyword>
<dbReference type="InterPro" id="IPR022902">
    <property type="entry name" value="NAcTrfase_Eis"/>
</dbReference>
<dbReference type="RefSeq" id="WP_131898749.1">
    <property type="nucleotide sequence ID" value="NZ_SMKU01000187.1"/>
</dbReference>
<dbReference type="GO" id="GO:0030649">
    <property type="term" value="P:aminoglycoside antibiotic catabolic process"/>
    <property type="evidence" value="ECO:0007669"/>
    <property type="project" value="TreeGrafter"/>
</dbReference>
<evidence type="ECO:0000313" key="7">
    <source>
        <dbReference type="Proteomes" id="UP000294513"/>
    </source>
</evidence>
<dbReference type="Pfam" id="PF13527">
    <property type="entry name" value="Acetyltransf_9"/>
    <property type="match status" value="1"/>
</dbReference>
<sequence length="398" mass="43938">MSDLEIRPVPEADLDRMINFADLVFHGRTADDEYERYRWLPRRSERIGTYAGDTLVGQLAAFPMRLSVPGALLDCSAVTYVGVLPTHRRRGVLTSMMERMHADAIAANRPVAALWASQSAIYGRYGFGNADRAIGLEIDTSRPLKLRTEPDPRPLRLIDREAAAEVIGPIHTRAIERRPGGLVRDAEWWLQNVLPSEDEEDDDLSEPRIAVMDGDPGGYAVYRTHHSGRGTVHLVDLEADTPQVEAALWRYLSEIDLTDRVKADSRPVDDLIPYMAADPDQVTVKSEYGALWIRLIDAPAALRARSWASADSLVIDLHDARLPANQGRWRLAAGACEQTGDAPDLTLNTTELAAAYLGGVSLRMLARLGVVTEHTPGAAERLDRAFSVPLAPYTNDGF</sequence>
<dbReference type="InterPro" id="IPR051554">
    <property type="entry name" value="Acetyltransferase_Eis"/>
</dbReference>
<dbReference type="Proteomes" id="UP000294513">
    <property type="component" value="Unassembled WGS sequence"/>
</dbReference>
<comment type="similarity">
    <text evidence="1 4">Belongs to the acetyltransferase Eis family.</text>
</comment>
<evidence type="ECO:0000256" key="2">
    <source>
        <dbReference type="ARBA" id="ARBA00022679"/>
    </source>
</evidence>
<dbReference type="Gene3D" id="3.40.630.30">
    <property type="match status" value="2"/>
</dbReference>
<dbReference type="NCBIfam" id="NF002367">
    <property type="entry name" value="PRK01346.1-4"/>
    <property type="match status" value="1"/>
</dbReference>
<dbReference type="SUPFAM" id="SSF55729">
    <property type="entry name" value="Acyl-CoA N-acyltransferases (Nat)"/>
    <property type="match status" value="1"/>
</dbReference>
<dbReference type="InterPro" id="IPR000182">
    <property type="entry name" value="GNAT_dom"/>
</dbReference>
<dbReference type="InterPro" id="IPR036527">
    <property type="entry name" value="SCP2_sterol-bd_dom_sf"/>
</dbReference>
<dbReference type="PROSITE" id="PS51186">
    <property type="entry name" value="GNAT"/>
    <property type="match status" value="1"/>
</dbReference>
<dbReference type="Pfam" id="PF17668">
    <property type="entry name" value="Acetyltransf_17"/>
    <property type="match status" value="1"/>
</dbReference>
<dbReference type="InterPro" id="IPR041380">
    <property type="entry name" value="Acetyltransf_17"/>
</dbReference>
<feature type="binding site" evidence="4">
    <location>
        <begin position="89"/>
        <end position="94"/>
    </location>
    <ligand>
        <name>acetyl-CoA</name>
        <dbReference type="ChEBI" id="CHEBI:57288"/>
    </ligand>
</feature>
<comment type="caution">
    <text evidence="4">Lacks conserved residue(s) required for the propagation of feature annotation.</text>
</comment>
<organism evidence="6 7">
    <name type="scientific">Actinomadura rubrisoli</name>
    <dbReference type="NCBI Taxonomy" id="2530368"/>
    <lineage>
        <taxon>Bacteria</taxon>
        <taxon>Bacillati</taxon>
        <taxon>Actinomycetota</taxon>
        <taxon>Actinomycetes</taxon>
        <taxon>Streptosporangiales</taxon>
        <taxon>Thermomonosporaceae</taxon>
        <taxon>Actinomadura</taxon>
    </lineage>
</organism>
<dbReference type="PANTHER" id="PTHR37817">
    <property type="entry name" value="N-ACETYLTRANSFERASE EIS"/>
    <property type="match status" value="1"/>
</dbReference>
<dbReference type="Gene3D" id="3.30.1050.10">
    <property type="entry name" value="SCP2 sterol-binding domain"/>
    <property type="match status" value="1"/>
</dbReference>
<dbReference type="GO" id="GO:0034069">
    <property type="term" value="F:aminoglycoside N-acetyltransferase activity"/>
    <property type="evidence" value="ECO:0007669"/>
    <property type="project" value="TreeGrafter"/>
</dbReference>
<feature type="domain" description="N-acetyltransferase" evidence="5">
    <location>
        <begin position="4"/>
        <end position="149"/>
    </location>
</feature>
<dbReference type="InterPro" id="IPR025559">
    <property type="entry name" value="Eis_dom"/>
</dbReference>
<keyword evidence="7" id="KW-1185">Reference proteome</keyword>
<dbReference type="HAMAP" id="MF_01812">
    <property type="entry name" value="Eis"/>
    <property type="match status" value="1"/>
</dbReference>
<name>A0A4R5B1V9_9ACTN</name>
<proteinExistence type="inferred from homology"/>
<dbReference type="InterPro" id="IPR016181">
    <property type="entry name" value="Acyl_CoA_acyltransferase"/>
</dbReference>
<feature type="active site" description="Proton donor" evidence="4">
    <location>
        <position position="122"/>
    </location>
</feature>
<evidence type="ECO:0000313" key="6">
    <source>
        <dbReference type="EMBL" id="TDD79003.1"/>
    </source>
</evidence>
<evidence type="ECO:0000256" key="3">
    <source>
        <dbReference type="ARBA" id="ARBA00023315"/>
    </source>
</evidence>
<gene>
    <name evidence="6" type="ORF">E1298_28875</name>
</gene>
<feature type="binding site" evidence="4">
    <location>
        <begin position="81"/>
        <end position="83"/>
    </location>
    <ligand>
        <name>acetyl-CoA</name>
        <dbReference type="ChEBI" id="CHEBI:57288"/>
    </ligand>
</feature>
<protein>
    <submittedName>
        <fullName evidence="6">GNAT family N-acetyltransferase</fullName>
    </submittedName>
</protein>
<dbReference type="Pfam" id="PF13530">
    <property type="entry name" value="SCP2_2"/>
    <property type="match status" value="1"/>
</dbReference>
<comment type="caution">
    <text evidence="6">The sequence shown here is derived from an EMBL/GenBank/DDBJ whole genome shotgun (WGS) entry which is preliminary data.</text>
</comment>
<feature type="active site" description="Proton acceptor; via carboxylate" evidence="4">
    <location>
        <position position="398"/>
    </location>
</feature>
<dbReference type="OrthoDB" id="8399956at2"/>
<dbReference type="AlphaFoldDB" id="A0A4R5B1V9"/>
<evidence type="ECO:0000256" key="1">
    <source>
        <dbReference type="ARBA" id="ARBA00009213"/>
    </source>
</evidence>
<reference evidence="6 7" key="1">
    <citation type="submission" date="2019-03" db="EMBL/GenBank/DDBJ databases">
        <title>Draft genome sequences of novel Actinobacteria.</title>
        <authorList>
            <person name="Sahin N."/>
            <person name="Ay H."/>
            <person name="Saygin H."/>
        </authorList>
    </citation>
    <scope>NUCLEOTIDE SEQUENCE [LARGE SCALE GENOMIC DNA]</scope>
    <source>
        <strain evidence="6 7">H3C3</strain>
    </source>
</reference>